<keyword evidence="5" id="KW-1185">Reference proteome</keyword>
<name>A0ABN1D3X5_9BURK</name>
<evidence type="ECO:0000256" key="1">
    <source>
        <dbReference type="ARBA" id="ARBA00023002"/>
    </source>
</evidence>
<dbReference type="CDD" id="cd05300">
    <property type="entry name" value="2-Hacid_dh_1"/>
    <property type="match status" value="1"/>
</dbReference>
<dbReference type="EMBL" id="BAAAEN010000045">
    <property type="protein sequence ID" value="GAA0533555.1"/>
    <property type="molecule type" value="Genomic_DNA"/>
</dbReference>
<dbReference type="SUPFAM" id="SSF52283">
    <property type="entry name" value="Formate/glycerate dehydrogenase catalytic domain-like"/>
    <property type="match status" value="1"/>
</dbReference>
<protein>
    <submittedName>
        <fullName evidence="4">D-2-hydroxyacid dehydrogenase</fullName>
    </submittedName>
</protein>
<sequence>MRADQKVQGEGPSYLFFAKLPERQIRRYEQGLREALPGIRLSFAGEAEEAGRLIPDAEVLMAFGPALNDRLIAAGRRLKWIQALGTGVDGIVDQPSLGPEVIISNMRGIHGPPMAEAALSAMLCLARSVPRLLRNQGQQRWDRFASQTLSGSTLAIVGSGSIAAYLAPICKALGMTVLGISAAPRPVPGFDHMYSRKQAGDAVARADFVLLLVPSTHETRNLVDGAFIERMKRTAFLINLARGSVVHEAALLAALQQGRIAGAYLDTFVTEPLPPGHPFWQLDNVVIAPHAAGMFNGYADAALPILVENIRLYQRGATTDMINLVRHP</sequence>
<evidence type="ECO:0000313" key="5">
    <source>
        <dbReference type="Proteomes" id="UP001501706"/>
    </source>
</evidence>
<reference evidence="4 5" key="1">
    <citation type="journal article" date="2019" name="Int. J. Syst. Evol. Microbiol.">
        <title>The Global Catalogue of Microorganisms (GCM) 10K type strain sequencing project: providing services to taxonomists for standard genome sequencing and annotation.</title>
        <authorList>
            <consortium name="The Broad Institute Genomics Platform"/>
            <consortium name="The Broad Institute Genome Sequencing Center for Infectious Disease"/>
            <person name="Wu L."/>
            <person name="Ma J."/>
        </authorList>
    </citation>
    <scope>NUCLEOTIDE SEQUENCE [LARGE SCALE GENOMIC DNA]</scope>
    <source>
        <strain evidence="4 5">JCM 14330</strain>
    </source>
</reference>
<dbReference type="InterPro" id="IPR006140">
    <property type="entry name" value="D-isomer_DH_NAD-bd"/>
</dbReference>
<feature type="domain" description="D-isomer specific 2-hydroxyacid dehydrogenase NAD-binding" evidence="3">
    <location>
        <begin position="120"/>
        <end position="292"/>
    </location>
</feature>
<dbReference type="RefSeq" id="WP_087836578.1">
    <property type="nucleotide sequence ID" value="NZ_BAAAEN010000045.1"/>
</dbReference>
<dbReference type="Proteomes" id="UP001501706">
    <property type="component" value="Unassembled WGS sequence"/>
</dbReference>
<keyword evidence="1" id="KW-0560">Oxidoreductase</keyword>
<dbReference type="SUPFAM" id="SSF51735">
    <property type="entry name" value="NAD(P)-binding Rossmann-fold domains"/>
    <property type="match status" value="1"/>
</dbReference>
<keyword evidence="2" id="KW-0520">NAD</keyword>
<comment type="caution">
    <text evidence="4">The sequence shown here is derived from an EMBL/GenBank/DDBJ whole genome shotgun (WGS) entry which is preliminary data.</text>
</comment>
<proteinExistence type="predicted"/>
<gene>
    <name evidence="4" type="ORF">GCM10009097_58500</name>
</gene>
<dbReference type="InterPro" id="IPR036291">
    <property type="entry name" value="NAD(P)-bd_dom_sf"/>
</dbReference>
<evidence type="ECO:0000256" key="2">
    <source>
        <dbReference type="ARBA" id="ARBA00023027"/>
    </source>
</evidence>
<dbReference type="Pfam" id="PF02826">
    <property type="entry name" value="2-Hacid_dh_C"/>
    <property type="match status" value="1"/>
</dbReference>
<dbReference type="Gene3D" id="3.40.50.720">
    <property type="entry name" value="NAD(P)-binding Rossmann-like Domain"/>
    <property type="match status" value="2"/>
</dbReference>
<evidence type="ECO:0000313" key="4">
    <source>
        <dbReference type="EMBL" id="GAA0533555.1"/>
    </source>
</evidence>
<dbReference type="PANTHER" id="PTHR43333:SF1">
    <property type="entry name" value="D-ISOMER SPECIFIC 2-HYDROXYACID DEHYDROGENASE NAD-BINDING DOMAIN-CONTAINING PROTEIN"/>
    <property type="match status" value="1"/>
</dbReference>
<evidence type="ECO:0000259" key="3">
    <source>
        <dbReference type="Pfam" id="PF02826"/>
    </source>
</evidence>
<accession>A0ABN1D3X5</accession>
<dbReference type="PANTHER" id="PTHR43333">
    <property type="entry name" value="2-HACID_DH_C DOMAIN-CONTAINING PROTEIN"/>
    <property type="match status" value="1"/>
</dbReference>
<organism evidence="4 5">
    <name type="scientific">Pigmentiphaga daeguensis</name>
    <dbReference type="NCBI Taxonomy" id="414049"/>
    <lineage>
        <taxon>Bacteria</taxon>
        <taxon>Pseudomonadati</taxon>
        <taxon>Pseudomonadota</taxon>
        <taxon>Betaproteobacteria</taxon>
        <taxon>Burkholderiales</taxon>
        <taxon>Alcaligenaceae</taxon>
        <taxon>Pigmentiphaga</taxon>
    </lineage>
</organism>